<proteinExistence type="predicted"/>
<evidence type="ECO:0000313" key="3">
    <source>
        <dbReference type="Proteomes" id="UP000265703"/>
    </source>
</evidence>
<dbReference type="Proteomes" id="UP000265703">
    <property type="component" value="Unassembled WGS sequence"/>
</dbReference>
<accession>A0A397S723</accession>
<organism evidence="2 3">
    <name type="scientific">Glomus cerebriforme</name>
    <dbReference type="NCBI Taxonomy" id="658196"/>
    <lineage>
        <taxon>Eukaryota</taxon>
        <taxon>Fungi</taxon>
        <taxon>Fungi incertae sedis</taxon>
        <taxon>Mucoromycota</taxon>
        <taxon>Glomeromycotina</taxon>
        <taxon>Glomeromycetes</taxon>
        <taxon>Glomerales</taxon>
        <taxon>Glomeraceae</taxon>
        <taxon>Glomus</taxon>
    </lineage>
</organism>
<protein>
    <submittedName>
        <fullName evidence="2">Uncharacterized protein</fullName>
    </submittedName>
</protein>
<keyword evidence="3" id="KW-1185">Reference proteome</keyword>
<dbReference type="EMBL" id="QKYT01000816">
    <property type="protein sequence ID" value="RIA81302.1"/>
    <property type="molecule type" value="Genomic_DNA"/>
</dbReference>
<feature type="region of interest" description="Disordered" evidence="1">
    <location>
        <begin position="369"/>
        <end position="408"/>
    </location>
</feature>
<name>A0A397S723_9GLOM</name>
<feature type="compositionally biased region" description="Polar residues" evidence="1">
    <location>
        <begin position="382"/>
        <end position="394"/>
    </location>
</feature>
<dbReference type="OrthoDB" id="2412271at2759"/>
<evidence type="ECO:0000313" key="2">
    <source>
        <dbReference type="EMBL" id="RIA81302.1"/>
    </source>
</evidence>
<dbReference type="AlphaFoldDB" id="A0A397S723"/>
<sequence length="568" mass="65342">MTYIPQEIIDLTFNEIVEESIDMIVSTGILDKKHSFTPCNAETLSDTSKFSSLSFETRVVVQRTQVALKQDPNIKKIKAIKHKREYLKSVKAEEHLTNRSQHALSLPIDYTYDGFITVEDIKQESHIQNTEELLAFTELCIRQFEHFVSINFCSTEEVPSVIVKFSKHEGLVKAANYFKNGDYAGRMKLIPKTYYHMGQDKVSCCEFKILNLPPDTDLGLVEQAIRNVLKGEPFYLRHPLRHTVNSKKTSLDVFFTVSNSSACNLLKHTWSIAISDQIYRLTPAYFKKTDLKTRNHFVGKFSGFTLQYILPYIKDQLQDITNLKNLYRRDDDSNLKIKGVPRGINWAERDAFLKKNCKKCPTADSIGDISDDSHADTEYHNPWSTSTDDQLIHSNNDDNNENDHNTLSLYTANKNNSSPINHIIPLTEIDIGEHSTSSINNEHFNNNIDFFLQSQKDIHTRQYAPTINQTKTSDSPHNHLAQLKLLHHNINRLYNHNPKLTYLIDFAATYNYSIIGISESNIDQKAGQFIQIHKDYMAYFSKHDTKNKGSGKQHFILKDALYMSAHYT</sequence>
<comment type="caution">
    <text evidence="2">The sequence shown here is derived from an EMBL/GenBank/DDBJ whole genome shotgun (WGS) entry which is preliminary data.</text>
</comment>
<gene>
    <name evidence="2" type="ORF">C1645_837220</name>
</gene>
<evidence type="ECO:0000256" key="1">
    <source>
        <dbReference type="SAM" id="MobiDB-lite"/>
    </source>
</evidence>
<reference evidence="2 3" key="1">
    <citation type="submission" date="2018-06" db="EMBL/GenBank/DDBJ databases">
        <title>Comparative genomics reveals the genomic features of Rhizophagus irregularis, R. cerebriforme, R. diaphanum and Gigaspora rosea, and their symbiotic lifestyle signature.</title>
        <authorList>
            <person name="Morin E."/>
            <person name="San Clemente H."/>
            <person name="Chen E.C.H."/>
            <person name="De La Providencia I."/>
            <person name="Hainaut M."/>
            <person name="Kuo A."/>
            <person name="Kohler A."/>
            <person name="Murat C."/>
            <person name="Tang N."/>
            <person name="Roy S."/>
            <person name="Loubradou J."/>
            <person name="Henrissat B."/>
            <person name="Grigoriev I.V."/>
            <person name="Corradi N."/>
            <person name="Roux C."/>
            <person name="Martin F.M."/>
        </authorList>
    </citation>
    <scope>NUCLEOTIDE SEQUENCE [LARGE SCALE GENOMIC DNA]</scope>
    <source>
        <strain evidence="2 3">DAOM 227022</strain>
    </source>
</reference>